<dbReference type="AlphaFoldDB" id="A0A8H7EQR5"/>
<evidence type="ECO:0000313" key="9">
    <source>
        <dbReference type="Proteomes" id="UP000605846"/>
    </source>
</evidence>
<comment type="caution">
    <text evidence="8">The sequence shown here is derived from an EMBL/GenBank/DDBJ whole genome shotgun (WGS) entry which is preliminary data.</text>
</comment>
<dbReference type="GO" id="GO:0046474">
    <property type="term" value="P:glycerophospholipid biosynthetic process"/>
    <property type="evidence" value="ECO:0007669"/>
    <property type="project" value="TreeGrafter"/>
</dbReference>
<dbReference type="GO" id="GO:0030258">
    <property type="term" value="P:lipid modification"/>
    <property type="evidence" value="ECO:0007669"/>
    <property type="project" value="TreeGrafter"/>
</dbReference>
<feature type="transmembrane region" description="Helical" evidence="7">
    <location>
        <begin position="358"/>
        <end position="377"/>
    </location>
</feature>
<keyword evidence="9" id="KW-1185">Reference proteome</keyword>
<keyword evidence="3 7" id="KW-0812">Transmembrane</keyword>
<dbReference type="OrthoDB" id="286734at2759"/>
<dbReference type="GO" id="GO:0047184">
    <property type="term" value="F:1-acylglycerophosphocholine O-acyltransferase activity"/>
    <property type="evidence" value="ECO:0007669"/>
    <property type="project" value="TreeGrafter"/>
</dbReference>
<evidence type="ECO:0000256" key="7">
    <source>
        <dbReference type="SAM" id="Phobius"/>
    </source>
</evidence>
<evidence type="ECO:0000256" key="4">
    <source>
        <dbReference type="ARBA" id="ARBA00022989"/>
    </source>
</evidence>
<comment type="subcellular location">
    <subcellularLocation>
        <location evidence="1">Membrane</location>
        <topology evidence="1">Multi-pass membrane protein</topology>
    </subcellularLocation>
</comment>
<feature type="transmembrane region" description="Helical" evidence="7">
    <location>
        <begin position="136"/>
        <end position="154"/>
    </location>
</feature>
<feature type="transmembrane region" description="Helical" evidence="7">
    <location>
        <begin position="42"/>
        <end position="60"/>
    </location>
</feature>
<keyword evidence="2 8" id="KW-0808">Transferase</keyword>
<feature type="transmembrane region" description="Helical" evidence="7">
    <location>
        <begin position="326"/>
        <end position="352"/>
    </location>
</feature>
<evidence type="ECO:0000256" key="2">
    <source>
        <dbReference type="ARBA" id="ARBA00022679"/>
    </source>
</evidence>
<dbReference type="GO" id="GO:0016020">
    <property type="term" value="C:membrane"/>
    <property type="evidence" value="ECO:0007669"/>
    <property type="project" value="UniProtKB-SubCell"/>
</dbReference>
<evidence type="ECO:0000256" key="1">
    <source>
        <dbReference type="ARBA" id="ARBA00004141"/>
    </source>
</evidence>
<keyword evidence="6 8" id="KW-0012">Acyltransferase</keyword>
<feature type="transmembrane region" description="Helical" evidence="7">
    <location>
        <begin position="81"/>
        <end position="100"/>
    </location>
</feature>
<dbReference type="GO" id="GO:0003841">
    <property type="term" value="F:1-acylglycerol-3-phosphate O-acyltransferase activity"/>
    <property type="evidence" value="ECO:0007669"/>
    <property type="project" value="TreeGrafter"/>
</dbReference>
<keyword evidence="5 7" id="KW-0472">Membrane</keyword>
<organism evidence="8 9">
    <name type="scientific">Apophysomyces ossiformis</name>
    <dbReference type="NCBI Taxonomy" id="679940"/>
    <lineage>
        <taxon>Eukaryota</taxon>
        <taxon>Fungi</taxon>
        <taxon>Fungi incertae sedis</taxon>
        <taxon>Mucoromycota</taxon>
        <taxon>Mucoromycotina</taxon>
        <taxon>Mucoromycetes</taxon>
        <taxon>Mucorales</taxon>
        <taxon>Mucorineae</taxon>
        <taxon>Mucoraceae</taxon>
        <taxon>Apophysomyces</taxon>
    </lineage>
</organism>
<name>A0A8H7EQR5_9FUNG</name>
<keyword evidence="4 7" id="KW-1133">Transmembrane helix</keyword>
<accession>A0A8H7EQR5</accession>
<reference evidence="8" key="1">
    <citation type="submission" date="2020-01" db="EMBL/GenBank/DDBJ databases">
        <title>Genome Sequencing of Three Apophysomyces-Like Fungal Strains Confirms a Novel Fungal Genus in the Mucoromycota with divergent Burkholderia-like Endosymbiotic Bacteria.</title>
        <authorList>
            <person name="Stajich J.E."/>
            <person name="Macias A.M."/>
            <person name="Carter-House D."/>
            <person name="Lovett B."/>
            <person name="Kasson L.R."/>
            <person name="Berry K."/>
            <person name="Grigoriev I."/>
            <person name="Chang Y."/>
            <person name="Spatafora J."/>
            <person name="Kasson M.T."/>
        </authorList>
    </citation>
    <scope>NUCLEOTIDE SEQUENCE</scope>
    <source>
        <strain evidence="8">NRRL A-21654</strain>
    </source>
</reference>
<feature type="transmembrane region" description="Helical" evidence="7">
    <location>
        <begin position="12"/>
        <end position="30"/>
    </location>
</feature>
<dbReference type="Proteomes" id="UP000605846">
    <property type="component" value="Unassembled WGS sequence"/>
</dbReference>
<protein>
    <submittedName>
        <fullName evidence="8">Lysophospholipid acyltransferase</fullName>
    </submittedName>
</protein>
<dbReference type="EMBL" id="JABAYA010000035">
    <property type="protein sequence ID" value="KAF7728531.1"/>
    <property type="molecule type" value="Genomic_DNA"/>
</dbReference>
<evidence type="ECO:0000256" key="5">
    <source>
        <dbReference type="ARBA" id="ARBA00023136"/>
    </source>
</evidence>
<dbReference type="InterPro" id="IPR049941">
    <property type="entry name" value="LPLAT_7/PORCN-like"/>
</dbReference>
<evidence type="ECO:0000256" key="3">
    <source>
        <dbReference type="ARBA" id="ARBA00022692"/>
    </source>
</evidence>
<feature type="transmembrane region" description="Helical" evidence="7">
    <location>
        <begin position="190"/>
        <end position="210"/>
    </location>
</feature>
<dbReference type="GO" id="GO:0005783">
    <property type="term" value="C:endoplasmic reticulum"/>
    <property type="evidence" value="ECO:0007669"/>
    <property type="project" value="TreeGrafter"/>
</dbReference>
<dbReference type="PANTHER" id="PTHR13906">
    <property type="entry name" value="PORCUPINE"/>
    <property type="match status" value="1"/>
</dbReference>
<dbReference type="PANTHER" id="PTHR13906:SF4">
    <property type="entry name" value="LYSOPHOSPHOLIPID ACYLTRANSFERASE 6"/>
    <property type="match status" value="1"/>
</dbReference>
<proteinExistence type="predicted"/>
<gene>
    <name evidence="8" type="primary">ALE1</name>
    <name evidence="8" type="ORF">EC973_005935</name>
</gene>
<feature type="transmembrane region" description="Helical" evidence="7">
    <location>
        <begin position="287"/>
        <end position="305"/>
    </location>
</feature>
<dbReference type="Pfam" id="PF03062">
    <property type="entry name" value="MBOAT"/>
    <property type="match status" value="1"/>
</dbReference>
<evidence type="ECO:0000313" key="8">
    <source>
        <dbReference type="EMBL" id="KAF7728531.1"/>
    </source>
</evidence>
<evidence type="ECO:0000256" key="6">
    <source>
        <dbReference type="ARBA" id="ARBA00023315"/>
    </source>
</evidence>
<sequence>MRYYRRPNGPWINFAVVLLNMSLCHIDRQLKGNMGDTTLDYSGPLMIATIKLSSFGFNVLDGRKDNATLTAYNKNMRVIKYPTLIEFFGWMFFFGGVLVGPTCEYMDYIRFTSNQSLNVSEGKQKRPSSSTTKPTLQLLGQSLIFIILLVIYGPKYNAFDSSKPSWYSLSFLQRLWFLQMAAFTARCKYYAVWLLAEGACVLCGFGFNGYDDKGKPRWDRLSNIRVLACETAQSLKQLGDAWNMGANRWLRHYVYLRVTPANKKPGSRSAILTYAVSAIWHGFYPGYYIMFLSISLFQVLARKIRTSVRPLLMAPDMKTPAGPGKYVYDVVTWIATMSLINIMSMSFILLHISPTLHAWRGIYFAHYWVGLIVFGLWKASRRTLLQQQKRRPSVRRTETPMINEMAVEPESNGVTLANEPKVAQ</sequence>
<dbReference type="InterPro" id="IPR004299">
    <property type="entry name" value="MBOAT_fam"/>
</dbReference>